<name>A0A3L6PL94_PANMI</name>
<dbReference type="Proteomes" id="UP000275267">
    <property type="component" value="Unassembled WGS sequence"/>
</dbReference>
<reference evidence="2" key="1">
    <citation type="journal article" date="2019" name="Nat. Commun.">
        <title>The genome of broomcorn millet.</title>
        <authorList>
            <person name="Zou C."/>
            <person name="Miki D."/>
            <person name="Li D."/>
            <person name="Tang Q."/>
            <person name="Xiao L."/>
            <person name="Rajput S."/>
            <person name="Deng P."/>
            <person name="Jia W."/>
            <person name="Huang R."/>
            <person name="Zhang M."/>
            <person name="Sun Y."/>
            <person name="Hu J."/>
            <person name="Fu X."/>
            <person name="Schnable P.S."/>
            <person name="Li F."/>
            <person name="Zhang H."/>
            <person name="Feng B."/>
            <person name="Zhu X."/>
            <person name="Liu R."/>
            <person name="Schnable J.C."/>
            <person name="Zhu J.-K."/>
            <person name="Zhang H."/>
        </authorList>
    </citation>
    <scope>NUCLEOTIDE SEQUENCE [LARGE SCALE GENOMIC DNA]</scope>
</reference>
<evidence type="ECO:0000313" key="2">
    <source>
        <dbReference type="Proteomes" id="UP000275267"/>
    </source>
</evidence>
<dbReference type="EMBL" id="PQIB02000016">
    <property type="protein sequence ID" value="RLM60588.1"/>
    <property type="molecule type" value="Genomic_DNA"/>
</dbReference>
<accession>A0A3L6PL94</accession>
<comment type="caution">
    <text evidence="1">The sequence shown here is derived from an EMBL/GenBank/DDBJ whole genome shotgun (WGS) entry which is preliminary data.</text>
</comment>
<protein>
    <submittedName>
        <fullName evidence="1">Uncharacterized protein</fullName>
    </submittedName>
</protein>
<proteinExistence type="predicted"/>
<evidence type="ECO:0000313" key="1">
    <source>
        <dbReference type="EMBL" id="RLM60588.1"/>
    </source>
</evidence>
<keyword evidence="2" id="KW-1185">Reference proteome</keyword>
<gene>
    <name evidence="1" type="ORF">C2845_PM14G08280</name>
</gene>
<organism evidence="1 2">
    <name type="scientific">Panicum miliaceum</name>
    <name type="common">Proso millet</name>
    <name type="synonym">Broomcorn millet</name>
    <dbReference type="NCBI Taxonomy" id="4540"/>
    <lineage>
        <taxon>Eukaryota</taxon>
        <taxon>Viridiplantae</taxon>
        <taxon>Streptophyta</taxon>
        <taxon>Embryophyta</taxon>
        <taxon>Tracheophyta</taxon>
        <taxon>Spermatophyta</taxon>
        <taxon>Magnoliopsida</taxon>
        <taxon>Liliopsida</taxon>
        <taxon>Poales</taxon>
        <taxon>Poaceae</taxon>
        <taxon>PACMAD clade</taxon>
        <taxon>Panicoideae</taxon>
        <taxon>Panicodae</taxon>
        <taxon>Paniceae</taxon>
        <taxon>Panicinae</taxon>
        <taxon>Panicum</taxon>
        <taxon>Panicum sect. Panicum</taxon>
    </lineage>
</organism>
<dbReference type="AlphaFoldDB" id="A0A3L6PL94"/>
<sequence length="99" mass="11098">MAPKVDCPKPPTTVLGPSLMTKTLIANMVSRGLIANGNGRTPLKDEIIANPQLDEVVIFRDFFSTGLWFPMDLVLVQILQPYNMYIHQLTPNSFVRLNL</sequence>